<keyword evidence="1" id="KW-0472">Membrane</keyword>
<organism evidence="2 3">
    <name type="scientific">Mycobacterium celatum</name>
    <dbReference type="NCBI Taxonomy" id="28045"/>
    <lineage>
        <taxon>Bacteria</taxon>
        <taxon>Bacillati</taxon>
        <taxon>Actinomycetota</taxon>
        <taxon>Actinomycetes</taxon>
        <taxon>Mycobacteriales</taxon>
        <taxon>Mycobacteriaceae</taxon>
        <taxon>Mycobacterium</taxon>
    </lineage>
</organism>
<proteinExistence type="predicted"/>
<feature type="transmembrane region" description="Helical" evidence="1">
    <location>
        <begin position="167"/>
        <end position="190"/>
    </location>
</feature>
<accession>A0A2G5PPR0</accession>
<keyword evidence="1" id="KW-1133">Transmembrane helix</keyword>
<sequence length="221" mass="21964">MDARPQQEPPLALWAAICIGLLLGAVAIGVVLGGVMPLPYGPAAPVEQYVAEQPAAVQVIAVGVFASAVPLAVYAATAGARLRELGAAVPGAIALTGGTLATGTLGLTGLVGWVLSRPGGGAAAALVRVLYYLAFLTGGPAHIVALGLLVAGMSVPGVTLGLLPRPLAYCGVAVAVLAGLTTLVLIWPILGVMLPIARVSALAWLLVAGARLGRSHRHSGC</sequence>
<dbReference type="EMBL" id="PDKV01000003">
    <property type="protein sequence ID" value="PIB80259.1"/>
    <property type="molecule type" value="Genomic_DNA"/>
</dbReference>
<dbReference type="Proteomes" id="UP000230971">
    <property type="component" value="Unassembled WGS sequence"/>
</dbReference>
<feature type="transmembrane region" description="Helical" evidence="1">
    <location>
        <begin position="88"/>
        <end position="115"/>
    </location>
</feature>
<dbReference type="RefSeq" id="WP_099539531.1">
    <property type="nucleotide sequence ID" value="NZ_PDKV01000003.1"/>
</dbReference>
<feature type="transmembrane region" description="Helical" evidence="1">
    <location>
        <begin position="55"/>
        <end position="76"/>
    </location>
</feature>
<feature type="transmembrane region" description="Helical" evidence="1">
    <location>
        <begin position="130"/>
        <end position="155"/>
    </location>
</feature>
<reference evidence="2 3" key="1">
    <citation type="journal article" date="2017" name="Infect. Genet. Evol.">
        <title>The new phylogeny of the genus Mycobacterium: The old and the news.</title>
        <authorList>
            <person name="Tortoli E."/>
            <person name="Fedrizzi T."/>
            <person name="Meehan C.J."/>
            <person name="Trovato A."/>
            <person name="Grottola A."/>
            <person name="Giacobazzi E."/>
            <person name="Serpini G.F."/>
            <person name="Tagliazucchi S."/>
            <person name="Fabio A."/>
            <person name="Bettua C."/>
            <person name="Bertorelli R."/>
            <person name="Frascaro F."/>
            <person name="De Sanctis V."/>
            <person name="Pecorari M."/>
            <person name="Jousson O."/>
            <person name="Segata N."/>
            <person name="Cirillo D.M."/>
        </authorList>
    </citation>
    <scope>NUCLEOTIDE SEQUENCE [LARGE SCALE GENOMIC DNA]</scope>
    <source>
        <strain evidence="2 3">NCTC 12882</strain>
    </source>
</reference>
<keyword evidence="1" id="KW-0812">Transmembrane</keyword>
<dbReference type="AlphaFoldDB" id="A0A2G5PPR0"/>
<name>A0A2G5PPR0_MYCCE</name>
<feature type="transmembrane region" description="Helical" evidence="1">
    <location>
        <begin position="196"/>
        <end position="213"/>
    </location>
</feature>
<evidence type="ECO:0000313" key="2">
    <source>
        <dbReference type="EMBL" id="PIB80259.1"/>
    </source>
</evidence>
<gene>
    <name evidence="2" type="ORF">CQY23_04390</name>
</gene>
<feature type="transmembrane region" description="Helical" evidence="1">
    <location>
        <begin position="12"/>
        <end position="35"/>
    </location>
</feature>
<protein>
    <recommendedName>
        <fullName evidence="4">DUF4386 domain-containing protein</fullName>
    </recommendedName>
</protein>
<comment type="caution">
    <text evidence="2">The sequence shown here is derived from an EMBL/GenBank/DDBJ whole genome shotgun (WGS) entry which is preliminary data.</text>
</comment>
<evidence type="ECO:0000256" key="1">
    <source>
        <dbReference type="SAM" id="Phobius"/>
    </source>
</evidence>
<evidence type="ECO:0008006" key="4">
    <source>
        <dbReference type="Google" id="ProtNLM"/>
    </source>
</evidence>
<evidence type="ECO:0000313" key="3">
    <source>
        <dbReference type="Proteomes" id="UP000230971"/>
    </source>
</evidence>
<dbReference type="OrthoDB" id="668928at2"/>